<dbReference type="Ensembl" id="ENSHBUT00000011008.1">
    <property type="protein sequence ID" value="ENSHBUP00000003075.1"/>
    <property type="gene ID" value="ENSHBUG00000004302.1"/>
</dbReference>
<name>A0A3Q2UYR6_HAPBU</name>
<accession>A0A3Q2UYR6</accession>
<evidence type="ECO:0000313" key="1">
    <source>
        <dbReference type="Ensembl" id="ENSHBUP00000003075.1"/>
    </source>
</evidence>
<dbReference type="GeneTree" id="ENSGT00990000208311"/>
<dbReference type="AlphaFoldDB" id="A0A3Q2UYR6"/>
<reference evidence="1" key="1">
    <citation type="submission" date="2025-08" db="UniProtKB">
        <authorList>
            <consortium name="Ensembl"/>
        </authorList>
    </citation>
    <scope>IDENTIFICATION</scope>
</reference>
<keyword evidence="2" id="KW-1185">Reference proteome</keyword>
<dbReference type="STRING" id="8153.ENSHBUP00000003075"/>
<dbReference type="OMA" id="ACSHNDL"/>
<sequence>MYCLIQPLQYILPAIANPEHTLCTLCVLYLNQHDDFCPELSHQVSRQGSISAGGGEGGVNEAAELTFKDQMEMILKQGIGEQYCHCACSHNDLENYYY</sequence>
<organism evidence="1 2">
    <name type="scientific">Haplochromis burtoni</name>
    <name type="common">Burton's mouthbrooder</name>
    <name type="synonym">Chromis burtoni</name>
    <dbReference type="NCBI Taxonomy" id="8153"/>
    <lineage>
        <taxon>Eukaryota</taxon>
        <taxon>Metazoa</taxon>
        <taxon>Chordata</taxon>
        <taxon>Craniata</taxon>
        <taxon>Vertebrata</taxon>
        <taxon>Euteleostomi</taxon>
        <taxon>Actinopterygii</taxon>
        <taxon>Neopterygii</taxon>
        <taxon>Teleostei</taxon>
        <taxon>Neoteleostei</taxon>
        <taxon>Acanthomorphata</taxon>
        <taxon>Ovalentaria</taxon>
        <taxon>Cichlomorphae</taxon>
        <taxon>Cichliformes</taxon>
        <taxon>Cichlidae</taxon>
        <taxon>African cichlids</taxon>
        <taxon>Pseudocrenilabrinae</taxon>
        <taxon>Haplochromini</taxon>
        <taxon>Haplochromis</taxon>
    </lineage>
</organism>
<dbReference type="Proteomes" id="UP000264840">
    <property type="component" value="Unplaced"/>
</dbReference>
<protein>
    <submittedName>
        <fullName evidence="1">Uncharacterized protein</fullName>
    </submittedName>
</protein>
<proteinExistence type="predicted"/>
<evidence type="ECO:0000313" key="2">
    <source>
        <dbReference type="Proteomes" id="UP000264840"/>
    </source>
</evidence>
<reference evidence="1" key="2">
    <citation type="submission" date="2025-09" db="UniProtKB">
        <authorList>
            <consortium name="Ensembl"/>
        </authorList>
    </citation>
    <scope>IDENTIFICATION</scope>
</reference>